<dbReference type="CDD" id="cd19438">
    <property type="entry name" value="lipocalin_Blc-like"/>
    <property type="match status" value="1"/>
</dbReference>
<comment type="function">
    <text evidence="2">Involved in the storage or transport of lipids necessary for membrane maintenance under stressful conditions. Displays a binding preference for lysophospholipids.</text>
</comment>
<feature type="domain" description="Lipocalin/cytosolic fatty-acid binding" evidence="3">
    <location>
        <begin position="42"/>
        <end position="185"/>
    </location>
</feature>
<dbReference type="InterPro" id="IPR022272">
    <property type="entry name" value="Lipocalin_CS"/>
</dbReference>
<comment type="subcellular location">
    <subcellularLocation>
        <location evidence="2">Cell outer membrane</location>
    </subcellularLocation>
</comment>
<dbReference type="PROSITE" id="PS00213">
    <property type="entry name" value="LIPOCALIN"/>
    <property type="match status" value="1"/>
</dbReference>
<comment type="caution">
    <text evidence="4">The sequence shown here is derived from an EMBL/GenBank/DDBJ whole genome shotgun (WGS) entry which is preliminary data.</text>
</comment>
<dbReference type="PANTHER" id="PTHR10612:SF34">
    <property type="entry name" value="APOLIPOPROTEIN D"/>
    <property type="match status" value="1"/>
</dbReference>
<dbReference type="Pfam" id="PF08212">
    <property type="entry name" value="Lipocalin_2"/>
    <property type="match status" value="1"/>
</dbReference>
<evidence type="ECO:0000256" key="1">
    <source>
        <dbReference type="ARBA" id="ARBA00006889"/>
    </source>
</evidence>
<keyword evidence="2" id="KW-0446">Lipid-binding</keyword>
<keyword evidence="2" id="KW-0998">Cell outer membrane</keyword>
<dbReference type="InterPro" id="IPR022271">
    <property type="entry name" value="Lipocalin_ApoD"/>
</dbReference>
<dbReference type="PANTHER" id="PTHR10612">
    <property type="entry name" value="APOLIPOPROTEIN D"/>
    <property type="match status" value="1"/>
</dbReference>
<dbReference type="InterPro" id="IPR012674">
    <property type="entry name" value="Calycin"/>
</dbReference>
<keyword evidence="2" id="KW-0449">Lipoprotein</keyword>
<comment type="similarity">
    <text evidence="1 2">Belongs to the calycin superfamily. Lipocalin family.</text>
</comment>
<sequence>MSKAVPLHPETPMFRPLLAIVMLFFALALSATTLPNRPVQTLDLARYSGRWHEIAHLPTFFQRRCLDAVIATYTPNPDGSIHVHNTCRTRDGIKVAEGVAKIETGRPGAFKVRFAPAWLTWLPQAWFDYWVIDVDADYQWAVVGGPGRKRLWILARKDSMDRVLFERIRERARQRGYPVDQLVMMAPLD</sequence>
<dbReference type="RefSeq" id="WP_377319899.1">
    <property type="nucleotide sequence ID" value="NZ_JBHSNF010000002.1"/>
</dbReference>
<proteinExistence type="inferred from homology"/>
<keyword evidence="5" id="KW-1185">Reference proteome</keyword>
<dbReference type="Proteomes" id="UP001596114">
    <property type="component" value="Unassembled WGS sequence"/>
</dbReference>
<keyword evidence="2" id="KW-0472">Membrane</keyword>
<dbReference type="InterPro" id="IPR000566">
    <property type="entry name" value="Lipocln_cytosolic_FA-bd_dom"/>
</dbReference>
<dbReference type="EMBL" id="JBHSNF010000002">
    <property type="protein sequence ID" value="MFC5526327.1"/>
    <property type="molecule type" value="Genomic_DNA"/>
</dbReference>
<reference evidence="5" key="1">
    <citation type="journal article" date="2019" name="Int. J. Syst. Evol. Microbiol.">
        <title>The Global Catalogue of Microorganisms (GCM) 10K type strain sequencing project: providing services to taxonomists for standard genome sequencing and annotation.</title>
        <authorList>
            <consortium name="The Broad Institute Genomics Platform"/>
            <consortium name="The Broad Institute Genome Sequencing Center for Infectious Disease"/>
            <person name="Wu L."/>
            <person name="Ma J."/>
        </authorList>
    </citation>
    <scope>NUCLEOTIDE SEQUENCE [LARGE SCALE GENOMIC DNA]</scope>
    <source>
        <strain evidence="5">CGMCC 1.16619</strain>
    </source>
</reference>
<dbReference type="SUPFAM" id="SSF50814">
    <property type="entry name" value="Lipocalins"/>
    <property type="match status" value="1"/>
</dbReference>
<name>A0ABW0QQ65_9GAMM</name>
<dbReference type="PIRSF" id="PIRSF036893">
    <property type="entry name" value="Lipocalin_ApoD"/>
    <property type="match status" value="1"/>
</dbReference>
<protein>
    <recommendedName>
        <fullName evidence="2">Outer membrane lipoprotein Blc</fullName>
    </recommendedName>
</protein>
<evidence type="ECO:0000256" key="2">
    <source>
        <dbReference type="PIRNR" id="PIRNR036893"/>
    </source>
</evidence>
<evidence type="ECO:0000259" key="3">
    <source>
        <dbReference type="Pfam" id="PF08212"/>
    </source>
</evidence>
<gene>
    <name evidence="4" type="ORF">ACFPPA_11345</name>
</gene>
<evidence type="ECO:0000313" key="4">
    <source>
        <dbReference type="EMBL" id="MFC5526327.1"/>
    </source>
</evidence>
<comment type="subunit">
    <text evidence="2">Homodimer.</text>
</comment>
<dbReference type="Gene3D" id="2.40.128.20">
    <property type="match status" value="1"/>
</dbReference>
<organism evidence="4 5">
    <name type="scientific">Rhodanobacter ginsengisoli</name>
    <dbReference type="NCBI Taxonomy" id="418646"/>
    <lineage>
        <taxon>Bacteria</taxon>
        <taxon>Pseudomonadati</taxon>
        <taxon>Pseudomonadota</taxon>
        <taxon>Gammaproteobacteria</taxon>
        <taxon>Lysobacterales</taxon>
        <taxon>Rhodanobacteraceae</taxon>
        <taxon>Rhodanobacter</taxon>
    </lineage>
</organism>
<dbReference type="InterPro" id="IPR047202">
    <property type="entry name" value="Lipocalin_Blc-like_dom"/>
</dbReference>
<accession>A0ABW0QQ65</accession>
<evidence type="ECO:0000313" key="5">
    <source>
        <dbReference type="Proteomes" id="UP001596114"/>
    </source>
</evidence>